<organism evidence="1 2">
    <name type="scientific">Arctium lappa</name>
    <name type="common">Greater burdock</name>
    <name type="synonym">Lappa major</name>
    <dbReference type="NCBI Taxonomy" id="4217"/>
    <lineage>
        <taxon>Eukaryota</taxon>
        <taxon>Viridiplantae</taxon>
        <taxon>Streptophyta</taxon>
        <taxon>Embryophyta</taxon>
        <taxon>Tracheophyta</taxon>
        <taxon>Spermatophyta</taxon>
        <taxon>Magnoliopsida</taxon>
        <taxon>eudicotyledons</taxon>
        <taxon>Gunneridae</taxon>
        <taxon>Pentapetalae</taxon>
        <taxon>asterids</taxon>
        <taxon>campanulids</taxon>
        <taxon>Asterales</taxon>
        <taxon>Asteraceae</taxon>
        <taxon>Carduoideae</taxon>
        <taxon>Cardueae</taxon>
        <taxon>Arctiinae</taxon>
        <taxon>Arctium</taxon>
    </lineage>
</organism>
<dbReference type="Proteomes" id="UP001055879">
    <property type="component" value="Linkage Group LG13"/>
</dbReference>
<protein>
    <submittedName>
        <fullName evidence="1">Uncharacterized protein</fullName>
    </submittedName>
</protein>
<sequence>MGKNKKGSSSGGRILSEEPLAALYSHIRCAGSLGEEKQDSPAYLPSISIGGNGKSCDEGYLLSVDVEPTSSVEQRKESKVTEAFTNFERHIIARK</sequence>
<reference evidence="1 2" key="2">
    <citation type="journal article" date="2022" name="Mol. Ecol. Resour.">
        <title>The genomes of chicory, endive, great burdock and yacon provide insights into Asteraceae paleo-polyploidization history and plant inulin production.</title>
        <authorList>
            <person name="Fan W."/>
            <person name="Wang S."/>
            <person name="Wang H."/>
            <person name="Wang A."/>
            <person name="Jiang F."/>
            <person name="Liu H."/>
            <person name="Zhao H."/>
            <person name="Xu D."/>
            <person name="Zhang Y."/>
        </authorList>
    </citation>
    <scope>NUCLEOTIDE SEQUENCE [LARGE SCALE GENOMIC DNA]</scope>
    <source>
        <strain evidence="2">cv. Niubang</strain>
    </source>
</reference>
<keyword evidence="2" id="KW-1185">Reference proteome</keyword>
<comment type="caution">
    <text evidence="1">The sequence shown here is derived from an EMBL/GenBank/DDBJ whole genome shotgun (WGS) entry which is preliminary data.</text>
</comment>
<name>A0ACB8Y8S1_ARCLA</name>
<dbReference type="EMBL" id="CM042059">
    <property type="protein sequence ID" value="KAI3681166.1"/>
    <property type="molecule type" value="Genomic_DNA"/>
</dbReference>
<evidence type="ECO:0000313" key="1">
    <source>
        <dbReference type="EMBL" id="KAI3681166.1"/>
    </source>
</evidence>
<gene>
    <name evidence="1" type="ORF">L6452_35950</name>
</gene>
<evidence type="ECO:0000313" key="2">
    <source>
        <dbReference type="Proteomes" id="UP001055879"/>
    </source>
</evidence>
<accession>A0ACB8Y8S1</accession>
<reference evidence="2" key="1">
    <citation type="journal article" date="2022" name="Mol. Ecol. Resour.">
        <title>The genomes of chicory, endive, great burdock and yacon provide insights into Asteraceae palaeo-polyploidization history and plant inulin production.</title>
        <authorList>
            <person name="Fan W."/>
            <person name="Wang S."/>
            <person name="Wang H."/>
            <person name="Wang A."/>
            <person name="Jiang F."/>
            <person name="Liu H."/>
            <person name="Zhao H."/>
            <person name="Xu D."/>
            <person name="Zhang Y."/>
        </authorList>
    </citation>
    <scope>NUCLEOTIDE SEQUENCE [LARGE SCALE GENOMIC DNA]</scope>
    <source>
        <strain evidence="2">cv. Niubang</strain>
    </source>
</reference>
<proteinExistence type="predicted"/>